<keyword evidence="7 11" id="KW-1133">Transmembrane helix</keyword>
<keyword evidence="11" id="KW-1003">Cell membrane</keyword>
<dbReference type="AlphaFoldDB" id="A0A3N4ZH37"/>
<evidence type="ECO:0000256" key="5">
    <source>
        <dbReference type="ARBA" id="ARBA00022692"/>
    </source>
</evidence>
<feature type="transmembrane region" description="Helical" evidence="11">
    <location>
        <begin position="68"/>
        <end position="87"/>
    </location>
</feature>
<dbReference type="InterPro" id="IPR035908">
    <property type="entry name" value="F0_ATP_A_sf"/>
</dbReference>
<dbReference type="EMBL" id="RKQZ01000001">
    <property type="protein sequence ID" value="RPF20165.1"/>
    <property type="molecule type" value="Genomic_DNA"/>
</dbReference>
<dbReference type="SUPFAM" id="SSF81336">
    <property type="entry name" value="F1F0 ATP synthase subunit A"/>
    <property type="match status" value="1"/>
</dbReference>
<evidence type="ECO:0000256" key="11">
    <source>
        <dbReference type="HAMAP-Rule" id="MF_01393"/>
    </source>
</evidence>
<reference evidence="13 14" key="1">
    <citation type="submission" date="2018-11" db="EMBL/GenBank/DDBJ databases">
        <title>Sequencing the genomes of 1000 actinobacteria strains.</title>
        <authorList>
            <person name="Klenk H.-P."/>
        </authorList>
    </citation>
    <scope>NUCLEOTIDE SEQUENCE [LARGE SCALE GENOMIC DNA]</scope>
    <source>
        <strain evidence="13 14">DSM 15700</strain>
    </source>
</reference>
<dbReference type="PANTHER" id="PTHR11410">
    <property type="entry name" value="ATP SYNTHASE SUBUNIT A"/>
    <property type="match status" value="1"/>
</dbReference>
<dbReference type="GO" id="GO:0005886">
    <property type="term" value="C:plasma membrane"/>
    <property type="evidence" value="ECO:0007669"/>
    <property type="project" value="UniProtKB-SubCell"/>
</dbReference>
<comment type="function">
    <text evidence="11 12">Key component of the proton channel; it plays a direct role in the translocation of protons across the membrane.</text>
</comment>
<dbReference type="HAMAP" id="MF_01393">
    <property type="entry name" value="ATP_synth_a_bact"/>
    <property type="match status" value="1"/>
</dbReference>
<gene>
    <name evidence="11" type="primary">atpB</name>
    <name evidence="13" type="ORF">EDD34_0743</name>
</gene>
<sequence>MVRPFRQSVNARRASDHLGVLLSTLATSMILAAAEGHEDAGGFHTPSLSDFFPSAIAFGDTIFQIDRIWIIRIVATIVLLTVFVVAARRAKIVPGRFQAAVEFLLDFVRVQIVEEIMGKERAKRYVPMLTTIFFTILAFNLTGVIPGLNLAATSRIGVPLLLALWVFVTYWYAGIQKHGLGGYLKANLFPPGVPWPIYFILTPIELLQILVIRPGSLMVRLVANMVAGHIMLVLCFAATQFFLIDSAGTGLMVFGALTLPAGIFVTLFEVLVGFLQAYIFALLAAVYINMSLEEEH</sequence>
<evidence type="ECO:0000256" key="1">
    <source>
        <dbReference type="ARBA" id="ARBA00004141"/>
    </source>
</evidence>
<protein>
    <recommendedName>
        <fullName evidence="11 12">ATP synthase subunit a</fullName>
    </recommendedName>
    <alternativeName>
        <fullName evidence="11">ATP synthase F0 sector subunit a</fullName>
    </alternativeName>
    <alternativeName>
        <fullName evidence="11">F-ATPase subunit 6</fullName>
    </alternativeName>
</protein>
<keyword evidence="3 11" id="KW-0813">Transport</keyword>
<dbReference type="NCBIfam" id="TIGR01131">
    <property type="entry name" value="ATP_synt_6_or_A"/>
    <property type="match status" value="1"/>
</dbReference>
<keyword evidence="5 11" id="KW-0812">Transmembrane</keyword>
<keyword evidence="8 11" id="KW-0406">Ion transport</keyword>
<keyword evidence="10 11" id="KW-0066">ATP synthesis</keyword>
<evidence type="ECO:0000256" key="10">
    <source>
        <dbReference type="ARBA" id="ARBA00023310"/>
    </source>
</evidence>
<dbReference type="InterPro" id="IPR045083">
    <property type="entry name" value="ATP_synth_F0_asu_bact/mt"/>
</dbReference>
<comment type="similarity">
    <text evidence="2 11 12">Belongs to the ATPase A chain family.</text>
</comment>
<feature type="transmembrane region" description="Helical" evidence="11">
    <location>
        <begin position="156"/>
        <end position="174"/>
    </location>
</feature>
<dbReference type="PANTHER" id="PTHR11410:SF0">
    <property type="entry name" value="ATP SYNTHASE SUBUNIT A"/>
    <property type="match status" value="1"/>
</dbReference>
<comment type="subcellular location">
    <subcellularLocation>
        <location evidence="11 12">Cell membrane</location>
        <topology evidence="11 12">Multi-pass membrane protein</topology>
    </subcellularLocation>
    <subcellularLocation>
        <location evidence="1">Membrane</location>
        <topology evidence="1">Multi-pass membrane protein</topology>
    </subcellularLocation>
</comment>
<feature type="transmembrane region" description="Helical" evidence="11">
    <location>
        <begin position="125"/>
        <end position="144"/>
    </location>
</feature>
<evidence type="ECO:0000256" key="2">
    <source>
        <dbReference type="ARBA" id="ARBA00006810"/>
    </source>
</evidence>
<evidence type="ECO:0000256" key="9">
    <source>
        <dbReference type="ARBA" id="ARBA00023136"/>
    </source>
</evidence>
<keyword evidence="14" id="KW-1185">Reference proteome</keyword>
<feature type="transmembrane region" description="Helical" evidence="11">
    <location>
        <begin position="195"/>
        <end position="215"/>
    </location>
</feature>
<evidence type="ECO:0000256" key="6">
    <source>
        <dbReference type="ARBA" id="ARBA00022781"/>
    </source>
</evidence>
<keyword evidence="9 11" id="KW-0472">Membrane</keyword>
<keyword evidence="6 11" id="KW-0375">Hydrogen ion transport</keyword>
<evidence type="ECO:0000256" key="4">
    <source>
        <dbReference type="ARBA" id="ARBA00022547"/>
    </source>
</evidence>
<organism evidence="13 14">
    <name type="scientific">Myceligenerans xiligouense</name>
    <dbReference type="NCBI Taxonomy" id="253184"/>
    <lineage>
        <taxon>Bacteria</taxon>
        <taxon>Bacillati</taxon>
        <taxon>Actinomycetota</taxon>
        <taxon>Actinomycetes</taxon>
        <taxon>Micrococcales</taxon>
        <taxon>Promicromonosporaceae</taxon>
        <taxon>Myceligenerans</taxon>
    </lineage>
</organism>
<dbReference type="PRINTS" id="PR00123">
    <property type="entry name" value="ATPASEA"/>
</dbReference>
<evidence type="ECO:0000256" key="7">
    <source>
        <dbReference type="ARBA" id="ARBA00022989"/>
    </source>
</evidence>
<dbReference type="Pfam" id="PF00119">
    <property type="entry name" value="ATP-synt_A"/>
    <property type="match status" value="1"/>
</dbReference>
<dbReference type="GO" id="GO:0046933">
    <property type="term" value="F:proton-transporting ATP synthase activity, rotational mechanism"/>
    <property type="evidence" value="ECO:0007669"/>
    <property type="project" value="UniProtKB-UniRule"/>
</dbReference>
<name>A0A3N4ZH37_9MICO</name>
<keyword evidence="4 11" id="KW-0138">CF(0)</keyword>
<dbReference type="GO" id="GO:0045259">
    <property type="term" value="C:proton-transporting ATP synthase complex"/>
    <property type="evidence" value="ECO:0007669"/>
    <property type="project" value="UniProtKB-KW"/>
</dbReference>
<comment type="caution">
    <text evidence="13">The sequence shown here is derived from an EMBL/GenBank/DDBJ whole genome shotgun (WGS) entry which is preliminary data.</text>
</comment>
<evidence type="ECO:0000313" key="14">
    <source>
        <dbReference type="Proteomes" id="UP000280501"/>
    </source>
</evidence>
<evidence type="ECO:0000256" key="3">
    <source>
        <dbReference type="ARBA" id="ARBA00022448"/>
    </source>
</evidence>
<accession>A0A3N4ZH37</accession>
<evidence type="ECO:0000256" key="12">
    <source>
        <dbReference type="RuleBase" id="RU000483"/>
    </source>
</evidence>
<evidence type="ECO:0000256" key="8">
    <source>
        <dbReference type="ARBA" id="ARBA00023065"/>
    </source>
</evidence>
<evidence type="ECO:0000313" key="13">
    <source>
        <dbReference type="EMBL" id="RPF20165.1"/>
    </source>
</evidence>
<feature type="transmembrane region" description="Helical" evidence="11">
    <location>
        <begin position="221"/>
        <end position="244"/>
    </location>
</feature>
<dbReference type="Gene3D" id="1.20.120.220">
    <property type="entry name" value="ATP synthase, F0 complex, subunit A"/>
    <property type="match status" value="1"/>
</dbReference>
<dbReference type="Proteomes" id="UP000280501">
    <property type="component" value="Unassembled WGS sequence"/>
</dbReference>
<dbReference type="InterPro" id="IPR000568">
    <property type="entry name" value="ATP_synth_F0_asu"/>
</dbReference>
<dbReference type="CDD" id="cd00310">
    <property type="entry name" value="ATP-synt_Fo_a_6"/>
    <property type="match status" value="1"/>
</dbReference>
<proteinExistence type="inferred from homology"/>